<organism evidence="2 3">
    <name type="scientific">Nocardia huaxiensis</name>
    <dbReference type="NCBI Taxonomy" id="2755382"/>
    <lineage>
        <taxon>Bacteria</taxon>
        <taxon>Bacillati</taxon>
        <taxon>Actinomycetota</taxon>
        <taxon>Actinomycetes</taxon>
        <taxon>Mycobacteriales</taxon>
        <taxon>Nocardiaceae</taxon>
        <taxon>Nocardia</taxon>
    </lineage>
</organism>
<evidence type="ECO:0000313" key="2">
    <source>
        <dbReference type="EMBL" id="QLY30455.1"/>
    </source>
</evidence>
<protein>
    <submittedName>
        <fullName evidence="2">MCE family protein</fullName>
    </submittedName>
</protein>
<dbReference type="GO" id="GO:0005576">
    <property type="term" value="C:extracellular region"/>
    <property type="evidence" value="ECO:0007669"/>
    <property type="project" value="TreeGrafter"/>
</dbReference>
<dbReference type="Pfam" id="PF02470">
    <property type="entry name" value="MlaD"/>
    <property type="match status" value="1"/>
</dbReference>
<dbReference type="InterPro" id="IPR052336">
    <property type="entry name" value="MlaD_Phospholipid_Transporter"/>
</dbReference>
<dbReference type="PANTHER" id="PTHR33371">
    <property type="entry name" value="INTERMEMBRANE PHOSPHOLIPID TRANSPORT SYSTEM BINDING PROTEIN MLAD-RELATED"/>
    <property type="match status" value="1"/>
</dbReference>
<proteinExistence type="predicted"/>
<keyword evidence="3" id="KW-1185">Reference proteome</keyword>
<dbReference type="Proteomes" id="UP000515512">
    <property type="component" value="Chromosome"/>
</dbReference>
<evidence type="ECO:0000259" key="1">
    <source>
        <dbReference type="Pfam" id="PF02470"/>
    </source>
</evidence>
<name>A0A7D6VEA0_9NOCA</name>
<dbReference type="KEGG" id="nhu:H0264_35965"/>
<dbReference type="AlphaFoldDB" id="A0A7D6VEA0"/>
<feature type="domain" description="Mce/MlaD" evidence="1">
    <location>
        <begin position="60"/>
        <end position="142"/>
    </location>
</feature>
<dbReference type="PANTHER" id="PTHR33371:SF15">
    <property type="entry name" value="LIPOPROTEIN LPRN"/>
    <property type="match status" value="1"/>
</dbReference>
<dbReference type="InterPro" id="IPR003399">
    <property type="entry name" value="Mce/MlaD"/>
</dbReference>
<reference evidence="2 3" key="1">
    <citation type="submission" date="2020-07" db="EMBL/GenBank/DDBJ databases">
        <authorList>
            <person name="Zhuang K."/>
            <person name="Ran Y."/>
        </authorList>
    </citation>
    <scope>NUCLEOTIDE SEQUENCE [LARGE SCALE GENOMIC DNA]</scope>
    <source>
        <strain evidence="2 3">WCH-YHL-001</strain>
    </source>
</reference>
<evidence type="ECO:0000313" key="3">
    <source>
        <dbReference type="Proteomes" id="UP000515512"/>
    </source>
</evidence>
<gene>
    <name evidence="2" type="ORF">H0264_35965</name>
</gene>
<sequence length="374" mass="38584">MTQNTVRTPQIPSARNPLWCRLSRRTRAAAGVALTALLLTAGCAFDPATVPVPGAGVDGPTYRIHIEFANALNLPAKARVVANGAEVGSVAKVSVVDAKRTGGSGGYVSVDADIQQGVRLPVSTVAELRQDTVLGDIHIALMTPPGGFGSTLTADSTIPLQQTKAPLQIEDAMAGMATFVQGGAIGQFQDIINQLNAVLPADPAETARISAVLGANAVDLAQHMQQVDVFLNSLVATSSALHEQPNLSDMLTADAVAHTSAAVASIVDVVGVLGGLGGVAHSLVWLAPLANSGDAAAKAFVPLAFTARPLDLNAPSNLKALVELIRDKIIPFVERGPKVNLTRVTLSGNDTDVVSTDDQVDSIVATLRMIGAVR</sequence>
<dbReference type="EMBL" id="CP059399">
    <property type="protein sequence ID" value="QLY30455.1"/>
    <property type="molecule type" value="Genomic_DNA"/>
</dbReference>
<accession>A0A7D6VEA0</accession>